<organism evidence="2 3">
    <name type="scientific">Lasiosphaeris hirsuta</name>
    <dbReference type="NCBI Taxonomy" id="260670"/>
    <lineage>
        <taxon>Eukaryota</taxon>
        <taxon>Fungi</taxon>
        <taxon>Dikarya</taxon>
        <taxon>Ascomycota</taxon>
        <taxon>Pezizomycotina</taxon>
        <taxon>Sordariomycetes</taxon>
        <taxon>Sordariomycetidae</taxon>
        <taxon>Sordariales</taxon>
        <taxon>Lasiosphaeriaceae</taxon>
        <taxon>Lasiosphaeris</taxon>
    </lineage>
</organism>
<sequence length="136" mass="14788">MLDAIVSLKNIKSTPLENFPDQSSSSLQLAHTLTQPPLQDILSHSPISILNRPVSAIPQLPLPHFPPCFHYPQTSFPPLFHSRQHHPLPHPNQPTAPRASQDGALDSRRRRCLREGNGISNPASGARGRGPGSPAP</sequence>
<gene>
    <name evidence="2" type="ORF">B0H67DRAFT_583514</name>
</gene>
<protein>
    <submittedName>
        <fullName evidence="2">Uncharacterized protein</fullName>
    </submittedName>
</protein>
<evidence type="ECO:0000313" key="2">
    <source>
        <dbReference type="EMBL" id="KAK0710827.1"/>
    </source>
</evidence>
<keyword evidence="3" id="KW-1185">Reference proteome</keyword>
<comment type="caution">
    <text evidence="2">The sequence shown here is derived from an EMBL/GenBank/DDBJ whole genome shotgun (WGS) entry which is preliminary data.</text>
</comment>
<feature type="compositionally biased region" description="Gly residues" evidence="1">
    <location>
        <begin position="127"/>
        <end position="136"/>
    </location>
</feature>
<name>A0AA40DRQ1_9PEZI</name>
<feature type="region of interest" description="Disordered" evidence="1">
    <location>
        <begin position="79"/>
        <end position="136"/>
    </location>
</feature>
<reference evidence="2" key="1">
    <citation type="submission" date="2023-06" db="EMBL/GenBank/DDBJ databases">
        <title>Genome-scale phylogeny and comparative genomics of the fungal order Sordariales.</title>
        <authorList>
            <consortium name="Lawrence Berkeley National Laboratory"/>
            <person name="Hensen N."/>
            <person name="Bonometti L."/>
            <person name="Westerberg I."/>
            <person name="Brannstrom I.O."/>
            <person name="Guillou S."/>
            <person name="Cros-Aarteil S."/>
            <person name="Calhoun S."/>
            <person name="Haridas S."/>
            <person name="Kuo A."/>
            <person name="Mondo S."/>
            <person name="Pangilinan J."/>
            <person name="Riley R."/>
            <person name="Labutti K."/>
            <person name="Andreopoulos B."/>
            <person name="Lipzen A."/>
            <person name="Chen C."/>
            <person name="Yanf M."/>
            <person name="Daum C."/>
            <person name="Ng V."/>
            <person name="Clum A."/>
            <person name="Steindorff A."/>
            <person name="Ohm R."/>
            <person name="Martin F."/>
            <person name="Silar P."/>
            <person name="Natvig D."/>
            <person name="Lalanne C."/>
            <person name="Gautier V."/>
            <person name="Ament-Velasquez S.L."/>
            <person name="Kruys A."/>
            <person name="Hutchinson M.I."/>
            <person name="Powell A.J."/>
            <person name="Barry K."/>
            <person name="Miller A.N."/>
            <person name="Grigoriev I.V."/>
            <person name="Debuchy R."/>
            <person name="Gladieux P."/>
            <person name="Thoren M.H."/>
            <person name="Johannesson H."/>
        </authorList>
    </citation>
    <scope>NUCLEOTIDE SEQUENCE</scope>
    <source>
        <strain evidence="2">SMH4607-1</strain>
    </source>
</reference>
<dbReference type="AlphaFoldDB" id="A0AA40DRQ1"/>
<dbReference type="EMBL" id="JAUKUA010000005">
    <property type="protein sequence ID" value="KAK0710827.1"/>
    <property type="molecule type" value="Genomic_DNA"/>
</dbReference>
<evidence type="ECO:0000256" key="1">
    <source>
        <dbReference type="SAM" id="MobiDB-lite"/>
    </source>
</evidence>
<accession>A0AA40DRQ1</accession>
<proteinExistence type="predicted"/>
<evidence type="ECO:0000313" key="3">
    <source>
        <dbReference type="Proteomes" id="UP001172102"/>
    </source>
</evidence>
<dbReference type="Proteomes" id="UP001172102">
    <property type="component" value="Unassembled WGS sequence"/>
</dbReference>